<evidence type="ECO:0000313" key="1">
    <source>
        <dbReference type="EMBL" id="SHD75476.1"/>
    </source>
</evidence>
<protein>
    <submittedName>
        <fullName evidence="1">Uncharacterized protein</fullName>
    </submittedName>
</protein>
<keyword evidence="2" id="KW-1185">Reference proteome</keyword>
<reference evidence="1 2" key="1">
    <citation type="submission" date="2016-11" db="EMBL/GenBank/DDBJ databases">
        <authorList>
            <person name="Manzoor S."/>
        </authorList>
    </citation>
    <scope>NUCLEOTIDE SEQUENCE [LARGE SCALE GENOMIC DNA]</scope>
    <source>
        <strain evidence="1">Clostridium ultunense strain Esp</strain>
    </source>
</reference>
<dbReference type="AlphaFoldDB" id="M1Z717"/>
<dbReference type="HOGENOM" id="CLU_185087_0_0_9"/>
<dbReference type="OrthoDB" id="1707379at2"/>
<name>M1Z717_9FIRM</name>
<organism evidence="1 2">
    <name type="scientific">[Clostridium] ultunense Esp</name>
    <dbReference type="NCBI Taxonomy" id="1288971"/>
    <lineage>
        <taxon>Bacteria</taxon>
        <taxon>Bacillati</taxon>
        <taxon>Bacillota</taxon>
        <taxon>Tissierellia</taxon>
        <taxon>Tissierellales</taxon>
        <taxon>Tepidimicrobiaceae</taxon>
        <taxon>Schnuerera</taxon>
    </lineage>
</organism>
<dbReference type="RefSeq" id="WP_005583244.1">
    <property type="nucleotide sequence ID" value="NZ_LT669839.1"/>
</dbReference>
<sequence>MNKILLINRLDPQDYSDEKQKIFFMIGGMNVPDTENRLIDVIRQSNIVEPDDMVLKYNGIELNISIQQIPAVVKLLSKENFAIYEIYQPYNPEG</sequence>
<gene>
    <name evidence="1" type="ORF">CUESP1_0077</name>
</gene>
<dbReference type="Proteomes" id="UP000245423">
    <property type="component" value="Chromosome 1"/>
</dbReference>
<accession>M1Z717</accession>
<dbReference type="EMBL" id="LT669839">
    <property type="protein sequence ID" value="SHD75476.1"/>
    <property type="molecule type" value="Genomic_DNA"/>
</dbReference>
<proteinExistence type="predicted"/>
<evidence type="ECO:0000313" key="2">
    <source>
        <dbReference type="Proteomes" id="UP000245423"/>
    </source>
</evidence>